<name>A0A848IUT8_9BACT</name>
<evidence type="ECO:0000313" key="2">
    <source>
        <dbReference type="EMBL" id="NMM47055.1"/>
    </source>
</evidence>
<comment type="caution">
    <text evidence="2">The sequence shown here is derived from an EMBL/GenBank/DDBJ whole genome shotgun (WGS) entry which is preliminary data.</text>
</comment>
<dbReference type="EMBL" id="JABBNU010000001">
    <property type="protein sequence ID" value="NMM47055.1"/>
    <property type="molecule type" value="Genomic_DNA"/>
</dbReference>
<dbReference type="InterPro" id="IPR003033">
    <property type="entry name" value="SCP2_sterol-bd_dom"/>
</dbReference>
<evidence type="ECO:0000259" key="1">
    <source>
        <dbReference type="Pfam" id="PF02036"/>
    </source>
</evidence>
<organism evidence="2 3">
    <name type="scientific">Marinigracilibium pacificum</name>
    <dbReference type="NCBI Taxonomy" id="2729599"/>
    <lineage>
        <taxon>Bacteria</taxon>
        <taxon>Pseudomonadati</taxon>
        <taxon>Bacteroidota</taxon>
        <taxon>Cytophagia</taxon>
        <taxon>Cytophagales</taxon>
        <taxon>Flammeovirgaceae</taxon>
        <taxon>Marinigracilibium</taxon>
    </lineage>
</organism>
<reference evidence="2 3" key="1">
    <citation type="submission" date="2020-04" db="EMBL/GenBank/DDBJ databases">
        <title>Flammeovirgaceae bacterium KN852 isolated from deep sea.</title>
        <authorList>
            <person name="Zhang D.-C."/>
        </authorList>
    </citation>
    <scope>NUCLEOTIDE SEQUENCE [LARGE SCALE GENOMIC DNA]</scope>
    <source>
        <strain evidence="2 3">KN852</strain>
    </source>
</reference>
<sequence length="99" mass="10880">MDFNKATEFIQSKATNASEPLGNKIKFTFPEGVIHVNGDQTPMEVSNDDKEADCNIKMKLADFQKLISGDLNPMMAVMSGKIKIEGNMGVAMKLTQLVK</sequence>
<evidence type="ECO:0000313" key="3">
    <source>
        <dbReference type="Proteomes" id="UP000559010"/>
    </source>
</evidence>
<dbReference type="RefSeq" id="WP_169677670.1">
    <property type="nucleotide sequence ID" value="NZ_JABBNU010000001.1"/>
</dbReference>
<dbReference type="AlphaFoldDB" id="A0A848IUT8"/>
<dbReference type="PANTHER" id="PTHR10094:SF25">
    <property type="entry name" value="SCP2 STEROL-BINDING DOMAIN-CONTAINING PROTEIN 1"/>
    <property type="match status" value="1"/>
</dbReference>
<gene>
    <name evidence="2" type="ORF">HH304_01485</name>
</gene>
<feature type="domain" description="SCP2" evidence="1">
    <location>
        <begin position="13"/>
        <end position="99"/>
    </location>
</feature>
<dbReference type="Gene3D" id="3.30.1050.10">
    <property type="entry name" value="SCP2 sterol-binding domain"/>
    <property type="match status" value="1"/>
</dbReference>
<keyword evidence="3" id="KW-1185">Reference proteome</keyword>
<accession>A0A848IUT8</accession>
<dbReference type="SUPFAM" id="SSF55718">
    <property type="entry name" value="SCP-like"/>
    <property type="match status" value="1"/>
</dbReference>
<proteinExistence type="predicted"/>
<dbReference type="Pfam" id="PF02036">
    <property type="entry name" value="SCP2"/>
    <property type="match status" value="1"/>
</dbReference>
<dbReference type="PANTHER" id="PTHR10094">
    <property type="entry name" value="STEROL CARRIER PROTEIN 2 SCP-2 FAMILY PROTEIN"/>
    <property type="match status" value="1"/>
</dbReference>
<dbReference type="GO" id="GO:0005829">
    <property type="term" value="C:cytosol"/>
    <property type="evidence" value="ECO:0007669"/>
    <property type="project" value="TreeGrafter"/>
</dbReference>
<dbReference type="InterPro" id="IPR036527">
    <property type="entry name" value="SCP2_sterol-bd_dom_sf"/>
</dbReference>
<protein>
    <submittedName>
        <fullName evidence="2">SCP2 sterol-binding domain-containing protein</fullName>
    </submittedName>
</protein>
<dbReference type="Proteomes" id="UP000559010">
    <property type="component" value="Unassembled WGS sequence"/>
</dbReference>